<organism evidence="5 6">
    <name type="scientific">Prauserella shujinwangii</name>
    <dbReference type="NCBI Taxonomy" id="1453103"/>
    <lineage>
        <taxon>Bacteria</taxon>
        <taxon>Bacillati</taxon>
        <taxon>Actinomycetota</taxon>
        <taxon>Actinomycetes</taxon>
        <taxon>Pseudonocardiales</taxon>
        <taxon>Pseudonocardiaceae</taxon>
        <taxon>Prauserella</taxon>
    </lineage>
</organism>
<proteinExistence type="predicted"/>
<evidence type="ECO:0000256" key="3">
    <source>
        <dbReference type="ARBA" id="ARBA00022691"/>
    </source>
</evidence>
<dbReference type="OrthoDB" id="189743at2"/>
<dbReference type="GO" id="GO:0008168">
    <property type="term" value="F:methyltransferase activity"/>
    <property type="evidence" value="ECO:0007669"/>
    <property type="project" value="UniProtKB-KW"/>
</dbReference>
<dbReference type="PANTHER" id="PTHR43464">
    <property type="entry name" value="METHYLTRANSFERASE"/>
    <property type="match status" value="1"/>
</dbReference>
<dbReference type="Pfam" id="PF13649">
    <property type="entry name" value="Methyltransf_25"/>
    <property type="match status" value="1"/>
</dbReference>
<evidence type="ECO:0000256" key="2">
    <source>
        <dbReference type="ARBA" id="ARBA00022679"/>
    </source>
</evidence>
<dbReference type="RefSeq" id="WP_106176906.1">
    <property type="nucleotide sequence ID" value="NZ_PVNH01000001.1"/>
</dbReference>
<keyword evidence="3" id="KW-0949">S-adenosyl-L-methionine</keyword>
<dbReference type="PANTHER" id="PTHR43464:SF19">
    <property type="entry name" value="UBIQUINONE BIOSYNTHESIS O-METHYLTRANSFERASE, MITOCHONDRIAL"/>
    <property type="match status" value="1"/>
</dbReference>
<keyword evidence="2 5" id="KW-0808">Transferase</keyword>
<dbReference type="InterPro" id="IPR041698">
    <property type="entry name" value="Methyltransf_25"/>
</dbReference>
<dbReference type="Proteomes" id="UP000238362">
    <property type="component" value="Unassembled WGS sequence"/>
</dbReference>
<dbReference type="Gene3D" id="3.40.50.150">
    <property type="entry name" value="Vaccinia Virus protein VP39"/>
    <property type="match status" value="1"/>
</dbReference>
<evidence type="ECO:0000313" key="5">
    <source>
        <dbReference type="EMBL" id="PRX51449.1"/>
    </source>
</evidence>
<dbReference type="GO" id="GO:0032259">
    <property type="term" value="P:methylation"/>
    <property type="evidence" value="ECO:0007669"/>
    <property type="project" value="UniProtKB-KW"/>
</dbReference>
<dbReference type="CDD" id="cd02440">
    <property type="entry name" value="AdoMet_MTases"/>
    <property type="match status" value="1"/>
</dbReference>
<dbReference type="InterPro" id="IPR029063">
    <property type="entry name" value="SAM-dependent_MTases_sf"/>
</dbReference>
<name>A0A2T0M420_9PSEU</name>
<protein>
    <submittedName>
        <fullName evidence="5">dTDP-3-amino-3,6-dideoxy-alpha-D-glucopyranose N,N-dimethyltransferase/dTDP-3-amino-3,4, 6-trideoxy-alpha-D-glucopyranose N,N-dimethyltransferase</fullName>
    </submittedName>
</protein>
<comment type="caution">
    <text evidence="5">The sequence shown here is derived from an EMBL/GenBank/DDBJ whole genome shotgun (WGS) entry which is preliminary data.</text>
</comment>
<accession>A0A2T0M420</accession>
<dbReference type="AlphaFoldDB" id="A0A2T0M420"/>
<dbReference type="EMBL" id="PVNH01000001">
    <property type="protein sequence ID" value="PRX51449.1"/>
    <property type="molecule type" value="Genomic_DNA"/>
</dbReference>
<feature type="domain" description="Methyltransferase" evidence="4">
    <location>
        <begin position="43"/>
        <end position="132"/>
    </location>
</feature>
<keyword evidence="1 5" id="KW-0489">Methyltransferase</keyword>
<dbReference type="Gene3D" id="2.20.130.10">
    <property type="entry name" value="CAC2371-like domains"/>
    <property type="match status" value="1"/>
</dbReference>
<sequence>MYQDEYIEVYDLVMRNRGRDYAGEARAILGLVDERNPGAASLLDVACGTGLHLRELAAPFAEVHGLDVSEDMLALAKRRIEGLRCHQADMRRVRLPVRFDVIVCMFAIPHLRSGPELDATVAGLAAQLAPGGLLIIEPWYRPEQFVPGYVARDVVEVDGHTVVRLSHSRWLDRRANRIRMVVHHALADADHGIRHATDEVDLTLFTDEQYRHAFAAAGCTAERFTGAPFTWGLWLAQRRETR</sequence>
<evidence type="ECO:0000313" key="6">
    <source>
        <dbReference type="Proteomes" id="UP000238362"/>
    </source>
</evidence>
<evidence type="ECO:0000259" key="4">
    <source>
        <dbReference type="Pfam" id="PF13649"/>
    </source>
</evidence>
<reference evidence="5 6" key="1">
    <citation type="submission" date="2018-03" db="EMBL/GenBank/DDBJ databases">
        <title>Genomic Encyclopedia of Type Strains, Phase III (KMG-III): the genomes of soil and plant-associated and newly described type strains.</title>
        <authorList>
            <person name="Whitman W."/>
        </authorList>
    </citation>
    <scope>NUCLEOTIDE SEQUENCE [LARGE SCALE GENOMIC DNA]</scope>
    <source>
        <strain evidence="5 6">CGMCC 4.7125</strain>
    </source>
</reference>
<dbReference type="SUPFAM" id="SSF53335">
    <property type="entry name" value="S-adenosyl-L-methionine-dependent methyltransferases"/>
    <property type="match status" value="1"/>
</dbReference>
<gene>
    <name evidence="5" type="ORF">B0I33_101603</name>
</gene>
<evidence type="ECO:0000256" key="1">
    <source>
        <dbReference type="ARBA" id="ARBA00022603"/>
    </source>
</evidence>
<keyword evidence="6" id="KW-1185">Reference proteome</keyword>